<gene>
    <name evidence="2" type="ORF">NFI88_05595</name>
</gene>
<proteinExistence type="predicted"/>
<dbReference type="InterPro" id="IPR029052">
    <property type="entry name" value="Metallo-depent_PP-like"/>
</dbReference>
<dbReference type="Proteomes" id="UP001524547">
    <property type="component" value="Unassembled WGS sequence"/>
</dbReference>
<feature type="domain" description="Calcineurin-like phosphoesterase" evidence="1">
    <location>
        <begin position="39"/>
        <end position="254"/>
    </location>
</feature>
<dbReference type="SUPFAM" id="SSF56300">
    <property type="entry name" value="Metallo-dependent phosphatases"/>
    <property type="match status" value="1"/>
</dbReference>
<reference evidence="2 3" key="1">
    <citation type="submission" date="2022-06" db="EMBL/GenBank/DDBJ databases">
        <title>Rhizosaccharibacter gen. nov. sp. nov. KSS12, endophytic bacteria isolated from sugarcane.</title>
        <authorList>
            <person name="Pitiwittayakul N."/>
        </authorList>
    </citation>
    <scope>NUCLEOTIDE SEQUENCE [LARGE SCALE GENOMIC DNA]</scope>
    <source>
        <strain evidence="2 3">KSS12</strain>
    </source>
</reference>
<name>A0ABT1VVF3_9PROT</name>
<sequence>MPQPTGRRTLLGVAAGGLLAAGLPRPSLGAPLRRHEPFTFLFITDAHIQPELDAAAGTALCFDKAARIPADFAIQGGDHVFDALGVARTRAIDLAGLYDRTEHRLGMRVHHAIGNHDLLGIYARSGVEPSDPLYGKKFFQDRWGPLHYAFDYKGVHLVVLDSIGVTPDRDYQGLVDAEQVDWLRNDLDRLPAGTPVILVSHVPLVTAFPCYGDPNPKVAAAIPRHQISVANAPDVLHLLRGHNVLGVLQGHTHVNETVWWQGIPFITGGAVSGNWWHGTHLGTPEGFTVVEVRDNRLLTRYETYGFRSVDPQNS</sequence>
<dbReference type="InterPro" id="IPR004843">
    <property type="entry name" value="Calcineurin-like_PHP"/>
</dbReference>
<dbReference type="PANTHER" id="PTHR43143:SF1">
    <property type="entry name" value="SERINE_THREONINE-PROTEIN PHOSPHATASE CPPED1"/>
    <property type="match status" value="1"/>
</dbReference>
<accession>A0ABT1VVF3</accession>
<dbReference type="RefSeq" id="WP_422919047.1">
    <property type="nucleotide sequence ID" value="NZ_JAMZEJ010000003.1"/>
</dbReference>
<evidence type="ECO:0000313" key="3">
    <source>
        <dbReference type="Proteomes" id="UP001524547"/>
    </source>
</evidence>
<dbReference type="Gene3D" id="3.60.21.10">
    <property type="match status" value="1"/>
</dbReference>
<comment type="caution">
    <text evidence="2">The sequence shown here is derived from an EMBL/GenBank/DDBJ whole genome shotgun (WGS) entry which is preliminary data.</text>
</comment>
<evidence type="ECO:0000259" key="1">
    <source>
        <dbReference type="Pfam" id="PF00149"/>
    </source>
</evidence>
<evidence type="ECO:0000313" key="2">
    <source>
        <dbReference type="EMBL" id="MCQ8240316.1"/>
    </source>
</evidence>
<dbReference type="Pfam" id="PF00149">
    <property type="entry name" value="Metallophos"/>
    <property type="match status" value="1"/>
</dbReference>
<dbReference type="InterPro" id="IPR006311">
    <property type="entry name" value="TAT_signal"/>
</dbReference>
<keyword evidence="3" id="KW-1185">Reference proteome</keyword>
<dbReference type="PROSITE" id="PS51318">
    <property type="entry name" value="TAT"/>
    <property type="match status" value="1"/>
</dbReference>
<dbReference type="PANTHER" id="PTHR43143">
    <property type="entry name" value="METALLOPHOSPHOESTERASE, CALCINEURIN SUPERFAMILY"/>
    <property type="match status" value="1"/>
</dbReference>
<dbReference type="InterPro" id="IPR051918">
    <property type="entry name" value="STPP_CPPED1"/>
</dbReference>
<protein>
    <submittedName>
        <fullName evidence="2">Metallophosphoesterase</fullName>
    </submittedName>
</protein>
<dbReference type="EMBL" id="JAMZEJ010000003">
    <property type="protein sequence ID" value="MCQ8240316.1"/>
    <property type="molecule type" value="Genomic_DNA"/>
</dbReference>
<organism evidence="2 3">
    <name type="scientific">Rhizosaccharibacter radicis</name>
    <dbReference type="NCBI Taxonomy" id="2782605"/>
    <lineage>
        <taxon>Bacteria</taxon>
        <taxon>Pseudomonadati</taxon>
        <taxon>Pseudomonadota</taxon>
        <taxon>Alphaproteobacteria</taxon>
        <taxon>Acetobacterales</taxon>
        <taxon>Acetobacteraceae</taxon>
        <taxon>Rhizosaccharibacter</taxon>
    </lineage>
</organism>